<dbReference type="GO" id="GO:0008360">
    <property type="term" value="P:regulation of cell shape"/>
    <property type="evidence" value="ECO:0007669"/>
    <property type="project" value="UniProtKB-UniRule"/>
</dbReference>
<dbReference type="AlphaFoldDB" id="Q0A8A8"/>
<dbReference type="PANTHER" id="PTHR36699">
    <property type="entry name" value="LD-TRANSPEPTIDASE"/>
    <property type="match status" value="1"/>
</dbReference>
<dbReference type="InterPro" id="IPR005490">
    <property type="entry name" value="LD_TPept_cat_dom"/>
</dbReference>
<dbReference type="GO" id="GO:0009252">
    <property type="term" value="P:peptidoglycan biosynthetic process"/>
    <property type="evidence" value="ECO:0007669"/>
    <property type="project" value="UniProtKB-UniPathway"/>
</dbReference>
<dbReference type="KEGG" id="aeh:Mlg_1582"/>
<accession>Q0A8A8</accession>
<feature type="active site" description="Proton donor/acceptor" evidence="7">
    <location>
        <position position="144"/>
    </location>
</feature>
<comment type="similarity">
    <text evidence="2">Belongs to the YkuD family.</text>
</comment>
<sequence length="187" mass="21183">MKRLAGLLTGLLLLALTLSAGAEPRYNGEIWLEVDAETARLTVYQGHRPVQVFERISVGRAGTAPFRYRGSNRTPSGEFRINRISHDSRFHIFLGLDYPTPRHAREALESGLFDEDDYRAYHEHLRRHRTPPQDTALGGHIGIHGIGDGDPEIHDRFHWTQGCVAVTNEEIEALVEWVNIGTRVLIR</sequence>
<feature type="active site" description="Nucleophile" evidence="7">
    <location>
        <position position="163"/>
    </location>
</feature>
<evidence type="ECO:0000256" key="5">
    <source>
        <dbReference type="ARBA" id="ARBA00022984"/>
    </source>
</evidence>
<dbReference type="SUPFAM" id="SSF141523">
    <property type="entry name" value="L,D-transpeptidase catalytic domain-like"/>
    <property type="match status" value="1"/>
</dbReference>
<keyword evidence="11" id="KW-1185">Reference proteome</keyword>
<protein>
    <submittedName>
        <fullName evidence="10">ErfK/YbiS/YcfS/YnhG</fullName>
    </submittedName>
</protein>
<evidence type="ECO:0000256" key="2">
    <source>
        <dbReference type="ARBA" id="ARBA00005992"/>
    </source>
</evidence>
<dbReference type="GO" id="GO:0071555">
    <property type="term" value="P:cell wall organization"/>
    <property type="evidence" value="ECO:0007669"/>
    <property type="project" value="UniProtKB-UniRule"/>
</dbReference>
<keyword evidence="5 7" id="KW-0573">Peptidoglycan synthesis</keyword>
<evidence type="ECO:0000256" key="4">
    <source>
        <dbReference type="ARBA" id="ARBA00022960"/>
    </source>
</evidence>
<evidence type="ECO:0000256" key="6">
    <source>
        <dbReference type="ARBA" id="ARBA00023316"/>
    </source>
</evidence>
<feature type="chain" id="PRO_5004167918" evidence="8">
    <location>
        <begin position="23"/>
        <end position="187"/>
    </location>
</feature>
<evidence type="ECO:0000256" key="8">
    <source>
        <dbReference type="SAM" id="SignalP"/>
    </source>
</evidence>
<keyword evidence="3" id="KW-0808">Transferase</keyword>
<keyword evidence="6 7" id="KW-0961">Cell wall biogenesis/degradation</keyword>
<dbReference type="OrthoDB" id="9809748at2"/>
<comment type="pathway">
    <text evidence="1 7">Cell wall biogenesis; peptidoglycan biosynthesis.</text>
</comment>
<evidence type="ECO:0000256" key="1">
    <source>
        <dbReference type="ARBA" id="ARBA00004752"/>
    </source>
</evidence>
<proteinExistence type="inferred from homology"/>
<name>Q0A8A8_ALKEH</name>
<evidence type="ECO:0000256" key="7">
    <source>
        <dbReference type="PROSITE-ProRule" id="PRU01373"/>
    </source>
</evidence>
<evidence type="ECO:0000259" key="9">
    <source>
        <dbReference type="PROSITE" id="PS52029"/>
    </source>
</evidence>
<feature type="domain" description="L,D-TPase catalytic" evidence="9">
    <location>
        <begin position="30"/>
        <end position="187"/>
    </location>
</feature>
<dbReference type="eggNOG" id="COG3034">
    <property type="taxonomic scope" value="Bacteria"/>
</dbReference>
<dbReference type="GO" id="GO:0004180">
    <property type="term" value="F:carboxypeptidase activity"/>
    <property type="evidence" value="ECO:0007669"/>
    <property type="project" value="UniProtKB-ARBA"/>
</dbReference>
<reference evidence="11" key="1">
    <citation type="submission" date="2006-08" db="EMBL/GenBank/DDBJ databases">
        <title>Complete sequence of Alkalilimnicola ehrilichei MLHE-1.</title>
        <authorList>
            <person name="Copeland A."/>
            <person name="Lucas S."/>
            <person name="Lapidus A."/>
            <person name="Barry K."/>
            <person name="Detter J.C."/>
            <person name="Glavina del Rio T."/>
            <person name="Hammon N."/>
            <person name="Israni S."/>
            <person name="Dalin E."/>
            <person name="Tice H."/>
            <person name="Pitluck S."/>
            <person name="Sims D."/>
            <person name="Brettin T."/>
            <person name="Bruce D."/>
            <person name="Han C."/>
            <person name="Tapia R."/>
            <person name="Gilna P."/>
            <person name="Schmutz J."/>
            <person name="Larimer F."/>
            <person name="Land M."/>
            <person name="Hauser L."/>
            <person name="Kyrpides N."/>
            <person name="Mikhailova N."/>
            <person name="Oremland R.S."/>
            <person name="Hoeft S.E."/>
            <person name="Switzer-Blum J."/>
            <person name="Kulp T."/>
            <person name="King G."/>
            <person name="Tabita R."/>
            <person name="Witte B."/>
            <person name="Santini J.M."/>
            <person name="Basu P."/>
            <person name="Hollibaugh J.T."/>
            <person name="Xie G."/>
            <person name="Stolz J.F."/>
            <person name="Richardson P."/>
        </authorList>
    </citation>
    <scope>NUCLEOTIDE SEQUENCE [LARGE SCALE GENOMIC DNA]</scope>
    <source>
        <strain evidence="11">ATCC BAA-1101 / DSM 17681 / MLHE-1</strain>
    </source>
</reference>
<organism evidence="10 11">
    <name type="scientific">Alkalilimnicola ehrlichii (strain ATCC BAA-1101 / DSM 17681 / MLHE-1)</name>
    <dbReference type="NCBI Taxonomy" id="187272"/>
    <lineage>
        <taxon>Bacteria</taxon>
        <taxon>Pseudomonadati</taxon>
        <taxon>Pseudomonadota</taxon>
        <taxon>Gammaproteobacteria</taxon>
        <taxon>Chromatiales</taxon>
        <taxon>Ectothiorhodospiraceae</taxon>
        <taxon>Alkalilimnicola</taxon>
    </lineage>
</organism>
<keyword evidence="8" id="KW-0732">Signal</keyword>
<dbReference type="UniPathway" id="UPA00219"/>
<dbReference type="CDD" id="cd16913">
    <property type="entry name" value="YkuD_like"/>
    <property type="match status" value="1"/>
</dbReference>
<dbReference type="HOGENOM" id="CLU_102842_3_0_6"/>
<evidence type="ECO:0000313" key="11">
    <source>
        <dbReference type="Proteomes" id="UP000001962"/>
    </source>
</evidence>
<gene>
    <name evidence="10" type="ordered locus">Mlg_1582</name>
</gene>
<dbReference type="Proteomes" id="UP000001962">
    <property type="component" value="Chromosome"/>
</dbReference>
<dbReference type="EMBL" id="CP000453">
    <property type="protein sequence ID" value="ABI56929.1"/>
    <property type="molecule type" value="Genomic_DNA"/>
</dbReference>
<dbReference type="PANTHER" id="PTHR36699:SF1">
    <property type="entry name" value="L,D-TRANSPEPTIDASE YAFK-RELATED"/>
    <property type="match status" value="1"/>
</dbReference>
<dbReference type="Pfam" id="PF03734">
    <property type="entry name" value="YkuD"/>
    <property type="match status" value="1"/>
</dbReference>
<dbReference type="Gene3D" id="2.40.440.10">
    <property type="entry name" value="L,D-transpeptidase catalytic domain-like"/>
    <property type="match status" value="1"/>
</dbReference>
<feature type="signal peptide" evidence="8">
    <location>
        <begin position="1"/>
        <end position="22"/>
    </location>
</feature>
<dbReference type="GO" id="GO:0016740">
    <property type="term" value="F:transferase activity"/>
    <property type="evidence" value="ECO:0007669"/>
    <property type="project" value="UniProtKB-KW"/>
</dbReference>
<keyword evidence="4 7" id="KW-0133">Cell shape</keyword>
<evidence type="ECO:0000313" key="10">
    <source>
        <dbReference type="EMBL" id="ABI56929.1"/>
    </source>
</evidence>
<dbReference type="RefSeq" id="WP_011629323.1">
    <property type="nucleotide sequence ID" value="NC_008340.1"/>
</dbReference>
<dbReference type="PROSITE" id="PS52029">
    <property type="entry name" value="LD_TPASE"/>
    <property type="match status" value="1"/>
</dbReference>
<dbReference type="InterPro" id="IPR038063">
    <property type="entry name" value="Transpep_catalytic_dom"/>
</dbReference>
<evidence type="ECO:0000256" key="3">
    <source>
        <dbReference type="ARBA" id="ARBA00022679"/>
    </source>
</evidence>